<reference evidence="2 3" key="1">
    <citation type="submission" date="2014-12" db="EMBL/GenBank/DDBJ databases">
        <title>Genome sequencing of Alteromonas marina AD001.</title>
        <authorList>
            <person name="Adrian T.G.S."/>
            <person name="Chan K.G."/>
        </authorList>
    </citation>
    <scope>NUCLEOTIDE SEQUENCE [LARGE SCALE GENOMIC DNA]</scope>
    <source>
        <strain evidence="2 3">AD001</strain>
    </source>
</reference>
<evidence type="ECO:0000313" key="3">
    <source>
        <dbReference type="Proteomes" id="UP000031197"/>
    </source>
</evidence>
<dbReference type="InterPro" id="IPR036291">
    <property type="entry name" value="NAD(P)-bd_dom_sf"/>
</dbReference>
<comment type="caution">
    <text evidence="2">The sequence shown here is derived from an EMBL/GenBank/DDBJ whole genome shotgun (WGS) entry which is preliminary data.</text>
</comment>
<dbReference type="PANTHER" id="PTHR43245:SF13">
    <property type="entry name" value="UDP-D-APIOSE_UDP-D-XYLOSE SYNTHASE 2"/>
    <property type="match status" value="1"/>
</dbReference>
<dbReference type="SUPFAM" id="SSF51735">
    <property type="entry name" value="NAD(P)-binding Rossmann-fold domains"/>
    <property type="match status" value="1"/>
</dbReference>
<protein>
    <recommendedName>
        <fullName evidence="1">NAD-dependent epimerase/dehydratase domain-containing protein</fullName>
    </recommendedName>
</protein>
<dbReference type="Gene3D" id="3.40.50.720">
    <property type="entry name" value="NAD(P)-binding Rossmann-like Domain"/>
    <property type="match status" value="1"/>
</dbReference>
<dbReference type="PANTHER" id="PTHR43245">
    <property type="entry name" value="BIFUNCTIONAL POLYMYXIN RESISTANCE PROTEIN ARNA"/>
    <property type="match status" value="1"/>
</dbReference>
<dbReference type="Proteomes" id="UP000031197">
    <property type="component" value="Unassembled WGS sequence"/>
</dbReference>
<accession>A0A0B3YWU1</accession>
<dbReference type="OrthoDB" id="9801056at2"/>
<dbReference type="Pfam" id="PF01370">
    <property type="entry name" value="Epimerase"/>
    <property type="match status" value="1"/>
</dbReference>
<evidence type="ECO:0000259" key="1">
    <source>
        <dbReference type="Pfam" id="PF01370"/>
    </source>
</evidence>
<dbReference type="AlphaFoldDB" id="A0A0B3YWU1"/>
<dbReference type="RefSeq" id="WP_039222197.1">
    <property type="nucleotide sequence ID" value="NZ_JWLW01000034.1"/>
</dbReference>
<dbReference type="InterPro" id="IPR050177">
    <property type="entry name" value="Lipid_A_modif_metabolic_enz"/>
</dbReference>
<dbReference type="EMBL" id="JWLW01000034">
    <property type="protein sequence ID" value="KHT48273.1"/>
    <property type="molecule type" value="Genomic_DNA"/>
</dbReference>
<gene>
    <name evidence="2" type="ORF">RJ41_14295</name>
</gene>
<sequence>MSICVLGASGFLGQGICRELDLRGIDWAGIDRSSNDKRIHKISLDSYDDQVLEILKGFDCVINAVGSLKPRDFRVNPDAALALGMANIDVISRLVVESEVSRFVHLSSGGTVYGECKRPASESDYASPISWYGRLKWIEEMVLIDRLKTSSTLLSIARVSNPYGNEHTLSHGFVDVLVNKLKAKIPFECFFSSGAKRDFIHINDMAAQVVDLATSEYGGVFNVCSGNSTSLESLMSIVEKQFPDVIKFNEIEVSQEDIVVNDLSNSKFNSHFGKVVTVDVEQYLIEQLNAIKDKK</sequence>
<organism evidence="2 3">
    <name type="scientific">Alteromonas marina</name>
    <dbReference type="NCBI Taxonomy" id="203795"/>
    <lineage>
        <taxon>Bacteria</taxon>
        <taxon>Pseudomonadati</taxon>
        <taxon>Pseudomonadota</taxon>
        <taxon>Gammaproteobacteria</taxon>
        <taxon>Alteromonadales</taxon>
        <taxon>Alteromonadaceae</taxon>
        <taxon>Alteromonas/Salinimonas group</taxon>
        <taxon>Alteromonas</taxon>
    </lineage>
</organism>
<name>A0A0B3YWU1_9ALTE</name>
<dbReference type="InterPro" id="IPR001509">
    <property type="entry name" value="Epimerase_deHydtase"/>
</dbReference>
<proteinExistence type="predicted"/>
<evidence type="ECO:0000313" key="2">
    <source>
        <dbReference type="EMBL" id="KHT48273.1"/>
    </source>
</evidence>
<keyword evidence="3" id="KW-1185">Reference proteome</keyword>
<feature type="domain" description="NAD-dependent epimerase/dehydratase" evidence="1">
    <location>
        <begin position="3"/>
        <end position="224"/>
    </location>
</feature>